<keyword evidence="3" id="KW-1185">Reference proteome</keyword>
<dbReference type="AlphaFoldDB" id="E8T204"/>
<name>E8T204_THEA1</name>
<dbReference type="KEGG" id="tam:Theam_0932"/>
<organism evidence="2 3">
    <name type="scientific">Thermovibrio ammonificans (strain DSM 15698 / JCM 12110 / HB-1)</name>
    <dbReference type="NCBI Taxonomy" id="648996"/>
    <lineage>
        <taxon>Bacteria</taxon>
        <taxon>Pseudomonadati</taxon>
        <taxon>Aquificota</taxon>
        <taxon>Aquificia</taxon>
        <taxon>Desulfurobacteriales</taxon>
        <taxon>Desulfurobacteriaceae</taxon>
        <taxon>Thermovibrio</taxon>
    </lineage>
</organism>
<gene>
    <name evidence="2" type="ordered locus">Theam_0932</name>
</gene>
<dbReference type="EMBL" id="CP002444">
    <property type="protein sequence ID" value="ADU96899.1"/>
    <property type="molecule type" value="Genomic_DNA"/>
</dbReference>
<sequence length="123" mass="13131">MFRLLPIISAVALFAGAQGATPTAESLALGYQVEGVVEKVAASELLLSTDYGPVVLDLKKVALRPKKGERVSVYGYHPAGKPLNYLVPCRLSVGGKTVTAAWPRCLLLEEFHKHEGAAGEKTQ</sequence>
<evidence type="ECO:0000256" key="1">
    <source>
        <dbReference type="SAM" id="SignalP"/>
    </source>
</evidence>
<protein>
    <submittedName>
        <fullName evidence="2">Uncharacterized protein</fullName>
    </submittedName>
</protein>
<dbReference type="Proteomes" id="UP000006362">
    <property type="component" value="Chromosome"/>
</dbReference>
<evidence type="ECO:0000313" key="2">
    <source>
        <dbReference type="EMBL" id="ADU96899.1"/>
    </source>
</evidence>
<keyword evidence="1" id="KW-0732">Signal</keyword>
<dbReference type="RefSeq" id="WP_013537685.1">
    <property type="nucleotide sequence ID" value="NC_014926.1"/>
</dbReference>
<feature type="chain" id="PRO_5003230426" evidence="1">
    <location>
        <begin position="20"/>
        <end position="123"/>
    </location>
</feature>
<dbReference type="HOGENOM" id="CLU_2014174_0_0_0"/>
<proteinExistence type="predicted"/>
<dbReference type="STRING" id="648996.Theam_0932"/>
<accession>E8T204</accession>
<reference evidence="2" key="1">
    <citation type="submission" date="2011-01" db="EMBL/GenBank/DDBJ databases">
        <title>Complete sequence of chromosome of Thermovibrio ammonificans HB-1.</title>
        <authorList>
            <consortium name="US DOE Joint Genome Institute"/>
            <person name="Lucas S."/>
            <person name="Copeland A."/>
            <person name="Lapidus A."/>
            <person name="Cheng J.-F."/>
            <person name="Goodwin L."/>
            <person name="Pitluck S."/>
            <person name="Davenport K."/>
            <person name="Detter J.C."/>
            <person name="Han C."/>
            <person name="Tapia R."/>
            <person name="Land M."/>
            <person name="Hauser L."/>
            <person name="Kyrpides N."/>
            <person name="Ivanova N."/>
            <person name="Ovchinnikova G."/>
            <person name="Vetriani C."/>
            <person name="Woyke T."/>
        </authorList>
    </citation>
    <scope>NUCLEOTIDE SEQUENCE [LARGE SCALE GENOMIC DNA]</scope>
    <source>
        <strain evidence="2">HB-1</strain>
    </source>
</reference>
<evidence type="ECO:0000313" key="3">
    <source>
        <dbReference type="Proteomes" id="UP000006362"/>
    </source>
</evidence>
<feature type="signal peptide" evidence="1">
    <location>
        <begin position="1"/>
        <end position="19"/>
    </location>
</feature>